<keyword evidence="3 5" id="KW-1133">Transmembrane helix</keyword>
<dbReference type="GO" id="GO:0140359">
    <property type="term" value="F:ABC-type transporter activity"/>
    <property type="evidence" value="ECO:0007669"/>
    <property type="project" value="InterPro"/>
</dbReference>
<evidence type="ECO:0000256" key="4">
    <source>
        <dbReference type="ARBA" id="ARBA00023136"/>
    </source>
</evidence>
<dbReference type="GO" id="GO:0043190">
    <property type="term" value="C:ATP-binding cassette (ABC) transporter complex"/>
    <property type="evidence" value="ECO:0007669"/>
    <property type="project" value="InterPro"/>
</dbReference>
<dbReference type="InterPro" id="IPR013525">
    <property type="entry name" value="ABC2_TM"/>
</dbReference>
<dbReference type="Proteomes" id="UP000240322">
    <property type="component" value="Unassembled WGS sequence"/>
</dbReference>
<dbReference type="InterPro" id="IPR051784">
    <property type="entry name" value="Nod_factor_ABC_transporter"/>
</dbReference>
<evidence type="ECO:0000259" key="6">
    <source>
        <dbReference type="PROSITE" id="PS51012"/>
    </source>
</evidence>
<evidence type="ECO:0000256" key="1">
    <source>
        <dbReference type="ARBA" id="ARBA00004141"/>
    </source>
</evidence>
<dbReference type="EMBL" id="NEXE01000264">
    <property type="protein sequence ID" value="PSN84928.1"/>
    <property type="molecule type" value="Genomic_DNA"/>
</dbReference>
<dbReference type="Pfam" id="PF01061">
    <property type="entry name" value="ABC2_membrane"/>
    <property type="match status" value="1"/>
</dbReference>
<dbReference type="PIRSF" id="PIRSF006648">
    <property type="entry name" value="DrrB"/>
    <property type="match status" value="1"/>
</dbReference>
<evidence type="ECO:0000256" key="5">
    <source>
        <dbReference type="SAM" id="Phobius"/>
    </source>
</evidence>
<keyword evidence="2 5" id="KW-0812">Transmembrane</keyword>
<dbReference type="InterPro" id="IPR047817">
    <property type="entry name" value="ABC2_TM_bact-type"/>
</dbReference>
<dbReference type="PROSITE" id="PS51012">
    <property type="entry name" value="ABC_TM2"/>
    <property type="match status" value="1"/>
</dbReference>
<gene>
    <name evidence="7" type="ORF">B9Q03_12735</name>
</gene>
<feature type="transmembrane region" description="Helical" evidence="5">
    <location>
        <begin position="76"/>
        <end position="95"/>
    </location>
</feature>
<dbReference type="PANTHER" id="PTHR43229:SF6">
    <property type="entry name" value="ABC-TYPE MULTIDRUG TRANSPORT SYSTEM, PERMEASE COMPONENT"/>
    <property type="match status" value="1"/>
</dbReference>
<reference evidence="7 8" key="1">
    <citation type="submission" date="2017-04" db="EMBL/GenBank/DDBJ databases">
        <title>Novel microbial lineages endemic to geothermal iron-oxide mats fill important gaps in the evolutionary history of Archaea.</title>
        <authorList>
            <person name="Jay Z.J."/>
            <person name="Beam J.P."/>
            <person name="Dlakic M."/>
            <person name="Rusch D.B."/>
            <person name="Kozubal M.A."/>
            <person name="Inskeep W.P."/>
        </authorList>
    </citation>
    <scope>NUCLEOTIDE SEQUENCE [LARGE SCALE GENOMIC DNA]</scope>
    <source>
        <strain evidence="7">OSP_D</strain>
    </source>
</reference>
<evidence type="ECO:0000313" key="7">
    <source>
        <dbReference type="EMBL" id="PSN84928.1"/>
    </source>
</evidence>
<sequence>MLDPTSSGGVVCVSSVLAKLYAFLYLRGFRVWVSYRTQMALNVLSWVLPVFTYYFVGTSLGEHVTAITDPTSYTSFFVVGLAFQGYVSSSIVTISQRLRNEQLYGTLEYYVLSPLGVFGFLTYSAVWGFILNTLNAAVILAVGAGLGVSYSHANILGAIIIVLMLLASTFGVAMMSAALVMVTKQGNPIAFFFSTFTTLMSGTVFPVTALPYAVRLVSYALPLTWALDGLRLALLHTSTITQLTPYITIMGIFDLVTIPLGAAVYKLCYDYVRRKGTISQY</sequence>
<feature type="transmembrane region" description="Helical" evidence="5">
    <location>
        <begin position="246"/>
        <end position="265"/>
    </location>
</feature>
<evidence type="ECO:0000313" key="8">
    <source>
        <dbReference type="Proteomes" id="UP000240322"/>
    </source>
</evidence>
<feature type="transmembrane region" description="Helical" evidence="5">
    <location>
        <begin position="189"/>
        <end position="209"/>
    </location>
</feature>
<name>A0A2R6AF20_9ARCH</name>
<protein>
    <submittedName>
        <fullName evidence="7">ABC transporter</fullName>
    </submittedName>
</protein>
<evidence type="ECO:0000256" key="3">
    <source>
        <dbReference type="ARBA" id="ARBA00022989"/>
    </source>
</evidence>
<comment type="caution">
    <text evidence="7">The sequence shown here is derived from an EMBL/GenBank/DDBJ whole genome shotgun (WGS) entry which is preliminary data.</text>
</comment>
<accession>A0A2R6AF20</accession>
<feature type="domain" description="ABC transmembrane type-2" evidence="6">
    <location>
        <begin position="37"/>
        <end position="268"/>
    </location>
</feature>
<evidence type="ECO:0000256" key="2">
    <source>
        <dbReference type="ARBA" id="ARBA00022692"/>
    </source>
</evidence>
<organism evidence="7 8">
    <name type="scientific">Candidatus Marsarchaeota G2 archaeon OSP_D</name>
    <dbReference type="NCBI Taxonomy" id="1978157"/>
    <lineage>
        <taxon>Archaea</taxon>
        <taxon>Candidatus Marsarchaeota</taxon>
        <taxon>Candidatus Marsarchaeota group 2</taxon>
    </lineage>
</organism>
<keyword evidence="4 5" id="KW-0472">Membrane</keyword>
<feature type="transmembrane region" description="Helical" evidence="5">
    <location>
        <begin position="155"/>
        <end position="183"/>
    </location>
</feature>
<feature type="transmembrane region" description="Helical" evidence="5">
    <location>
        <begin position="39"/>
        <end position="56"/>
    </location>
</feature>
<dbReference type="PANTHER" id="PTHR43229">
    <property type="entry name" value="NODULATION PROTEIN J"/>
    <property type="match status" value="1"/>
</dbReference>
<proteinExistence type="predicted"/>
<dbReference type="InterPro" id="IPR000412">
    <property type="entry name" value="ABC_2_transport"/>
</dbReference>
<feature type="transmembrane region" description="Helical" evidence="5">
    <location>
        <begin position="6"/>
        <end position="27"/>
    </location>
</feature>
<dbReference type="AlphaFoldDB" id="A0A2R6AF20"/>
<comment type="subcellular location">
    <subcellularLocation>
        <location evidence="1">Membrane</location>
        <topology evidence="1">Multi-pass membrane protein</topology>
    </subcellularLocation>
</comment>
<feature type="transmembrane region" description="Helical" evidence="5">
    <location>
        <begin position="107"/>
        <end position="123"/>
    </location>
</feature>